<comment type="caution">
    <text evidence="1">The sequence shown here is derived from an EMBL/GenBank/DDBJ whole genome shotgun (WGS) entry which is preliminary data.</text>
</comment>
<gene>
    <name evidence="1" type="ORF">KPL71_001607</name>
</gene>
<evidence type="ECO:0000313" key="2">
    <source>
        <dbReference type="Proteomes" id="UP000829398"/>
    </source>
</evidence>
<protein>
    <submittedName>
        <fullName evidence="1">G-type lectin S-receptor-like serine/threonine-protein kinase</fullName>
    </submittedName>
</protein>
<reference evidence="2" key="1">
    <citation type="journal article" date="2023" name="Hortic. Res.">
        <title>A chromosome-level phased genome enabling allele-level studies in sweet orange: a case study on citrus Huanglongbing tolerance.</title>
        <authorList>
            <person name="Wu B."/>
            <person name="Yu Q."/>
            <person name="Deng Z."/>
            <person name="Duan Y."/>
            <person name="Luo F."/>
            <person name="Gmitter F. Jr."/>
        </authorList>
    </citation>
    <scope>NUCLEOTIDE SEQUENCE [LARGE SCALE GENOMIC DNA]</scope>
    <source>
        <strain evidence="2">cv. Valencia</strain>
    </source>
</reference>
<evidence type="ECO:0000313" key="1">
    <source>
        <dbReference type="EMBL" id="KAH9802994.1"/>
    </source>
</evidence>
<keyword evidence="2" id="KW-1185">Reference proteome</keyword>
<proteinExistence type="predicted"/>
<dbReference type="EMBL" id="CM039170">
    <property type="protein sequence ID" value="KAH9802994.1"/>
    <property type="molecule type" value="Genomic_DNA"/>
</dbReference>
<accession>A0ACB8NXW7</accession>
<sequence>MDDLQDLRNLNHKEGIQPINVHEGLNGQCVQRQLGNNNIIHMANDRDRAIQDYAVLTPQAIHLGIVRPDVQANNFELKPVMFQMLQTVGQFNGLSFEDPHLHLKLFLEVSDAFKIAGASQEALRLRLFQFSLRDRARAWLNSLPPNSITTWNALADKFLMKYFPPTKNAKLRNEITSFHQLEDESLCNAWERFKELLRRCPHHGIPCCIQLETFYNGLNQSTRLMVDASANGALLSKSYNEAYEILERITNNNYQWPSTRQAAARGTTGVHYVDALIALSAQVTSLTKMVKVMTTAPATVNQISDVFCVYCGEVHLFDNCPGNPNSVNYLATTLSNRPQGSLPSNIEDPRRKGKEHCKVINLRSGKDIDSSVGVPKRRIESNKGKEDIQVEKESQFFTFQNANRHSSATASAEIYDPAPSERLHSCCNKEEINVVTFEELDDEDHGTANIAWSGENQPFKVDEQIQQRELTPDQQEFKVNGSRVKHYMGDDMNNLKNDRFLKDPGGFVRRCLSLKEVKCYGKEEYSENRSSGSSNWTDVSGGRPVQSDPNTLHHRKSRTENCDSNKVAVPDPRPPWLMGGQQAAALPSSVKPSLGVQGLKPYQSPYKGGHRQQGEPCPQVLLAADTVTPASFIRDGEKLVSFSQRFELGFFSPGKSKSRYLGIWFRQVSDTVVWVANRDRPISDHNAVLTVSNNGNLVLLNQKNGTIWSTNLFSEVKNPVAQLRDDGNLVIRDNSSANTTESYLWQSFDYPTDTLLQDMKMGWDLKNRLERYLSSWQSDDDPSPGKFTSRLEIQVLTKMCTFNGSVKFTCSGQWNDQAGFVSAISYTNFLYKQFLVENQDEISYWYEPYNRPSIMTLKLNPSGLLTRQIWNENSNGWDWDVLFSFPDEYCGKYGYCGANTICSPDQKPVCECLEGFKLKSKVNQTGPIKCERSHSSECIRGEQFIKLDNIRAPDFIEVSLNQSMNLQQCAAECLKNCSCRAYANSNVTEGSGCLMWFGDLLDASWPRRNFTGQSVYLRVPASETGTIFAFLKLMLLLDHDPPPPLLLDHDPSPPRLLDHELSPMIFQVMTQVSNSNLDLTELRWRSLLRCSTTQNDLFKLRNLYCVPDDIHLVIPGKGDVPRRPLRGYVTLHLEWFKLGVRLLLQLYFAKLAIAVFCYKFKTSHHKKKRQAEVQDLKKNVESADRSKEKMLKLHNDVEDWMDAEYNSGLAFNYKCIMSVLKKEYPELNMDKLEAGVNEYMAEQSQCDKGREETPSGVEEQEKDVGDKGPNTDVEAVPAPFGIPNPSSAKAIDSSTAEVVKPPSQYP</sequence>
<dbReference type="Proteomes" id="UP000829398">
    <property type="component" value="Chromosome 1"/>
</dbReference>
<organism evidence="1 2">
    <name type="scientific">Citrus sinensis</name>
    <name type="common">Sweet orange</name>
    <name type="synonym">Citrus aurantium var. sinensis</name>
    <dbReference type="NCBI Taxonomy" id="2711"/>
    <lineage>
        <taxon>Eukaryota</taxon>
        <taxon>Viridiplantae</taxon>
        <taxon>Streptophyta</taxon>
        <taxon>Embryophyta</taxon>
        <taxon>Tracheophyta</taxon>
        <taxon>Spermatophyta</taxon>
        <taxon>Magnoliopsida</taxon>
        <taxon>eudicotyledons</taxon>
        <taxon>Gunneridae</taxon>
        <taxon>Pentapetalae</taxon>
        <taxon>rosids</taxon>
        <taxon>malvids</taxon>
        <taxon>Sapindales</taxon>
        <taxon>Rutaceae</taxon>
        <taxon>Aurantioideae</taxon>
        <taxon>Citrus</taxon>
    </lineage>
</organism>
<name>A0ACB8NXW7_CITSI</name>